<comment type="function">
    <text evidence="3">Sliding clamp subunit that acts as a moving platform for DNA processing. Responsible for tethering the catalytic subunit of DNA polymerase and other proteins to DNA during high-speed replication.</text>
</comment>
<sequence length="241" mass="26881">MAIELKNVDLWRRSIDAIASFISEGNFRFNEKGISFKAVDPSQIVLVDYIMDKGAFEKFDIEPTYIGVDLVELNKIMQRSLPNDKLTMEVSDSELSLKLEGDMLRSFRLPLIEVSEEDINIPQPKFDAKVEIAGRIIKEALKDASLFGSSVVLRIKGSQFTIEARGSQGTFKSQTKEAQKVVVKSATEVVSKYSLNFLMNIVKSADPEAKVALELKSDAPMKVSYSIGPAQIQYHLAPMIL</sequence>
<dbReference type="GO" id="GO:0006275">
    <property type="term" value="P:regulation of DNA replication"/>
    <property type="evidence" value="ECO:0007669"/>
    <property type="project" value="UniProtKB-UniRule"/>
</dbReference>
<proteinExistence type="inferred from homology"/>
<dbReference type="Proteomes" id="UP000677687">
    <property type="component" value="Unassembled WGS sequence"/>
</dbReference>
<dbReference type="PANTHER" id="PTHR11352">
    <property type="entry name" value="PROLIFERATING CELL NUCLEAR ANTIGEN"/>
    <property type="match status" value="1"/>
</dbReference>
<protein>
    <recommendedName>
        <fullName evidence="3">DNA polymerase sliding clamp</fullName>
    </recommendedName>
    <alternativeName>
        <fullName evidence="3">Proliferating cell nuclear antigen homolog</fullName>
        <shortName evidence="3">PCNA</shortName>
    </alternativeName>
</protein>
<accession>A0A8T4KTM4</accession>
<dbReference type="Pfam" id="PF02747">
    <property type="entry name" value="PCNA_C"/>
    <property type="match status" value="1"/>
</dbReference>
<dbReference type="GO" id="GO:0003677">
    <property type="term" value="F:DNA binding"/>
    <property type="evidence" value="ECO:0007669"/>
    <property type="project" value="UniProtKB-UniRule"/>
</dbReference>
<evidence type="ECO:0000313" key="8">
    <source>
        <dbReference type="EMBL" id="MBS3057741.1"/>
    </source>
</evidence>
<reference evidence="8" key="2">
    <citation type="submission" date="2021-05" db="EMBL/GenBank/DDBJ databases">
        <title>Protein family content uncovers lineage relationships and bacterial pathway maintenance mechanisms in DPANN archaea.</title>
        <authorList>
            <person name="Castelle C.J."/>
            <person name="Meheust R."/>
            <person name="Jaffe A.L."/>
            <person name="Seitz K."/>
            <person name="Gong X."/>
            <person name="Baker B.J."/>
            <person name="Banfield J.F."/>
        </authorList>
    </citation>
    <scope>NUCLEOTIDE SEQUENCE</scope>
    <source>
        <strain evidence="8">RIFCSPHIGHO2_01_FULL_AR10_44_11</strain>
    </source>
</reference>
<dbReference type="InterPro" id="IPR000730">
    <property type="entry name" value="Pr_cel_nuc_antig"/>
</dbReference>
<dbReference type="Gene3D" id="3.70.10.10">
    <property type="match status" value="1"/>
</dbReference>
<dbReference type="PANTHER" id="PTHR11352:SF0">
    <property type="entry name" value="PROLIFERATING CELL NUCLEAR ANTIGEN"/>
    <property type="match status" value="1"/>
</dbReference>
<comment type="subunit">
    <text evidence="3">Homotrimer. The subunits circularize to form a toroid; DNA passes through its center. Replication factor C (RFC) is required to load the toroid on the DNA.</text>
</comment>
<name>A0A8T4KTM4_9ARCH</name>
<feature type="domain" description="Proliferating cell nuclear antigen PCNA N-terminal" evidence="6">
    <location>
        <begin position="3"/>
        <end position="98"/>
    </location>
</feature>
<evidence type="ECO:0000256" key="3">
    <source>
        <dbReference type="HAMAP-Rule" id="MF_00317"/>
    </source>
</evidence>
<feature type="domain" description="Proliferating cell nuclear antigen PCNA C-terminal" evidence="7">
    <location>
        <begin position="121"/>
        <end position="237"/>
    </location>
</feature>
<comment type="function">
    <text evidence="5">Sliding clamp subunit. Responsible for tethering the catalytic subunit of DNA polymerase to DNA during high-speed replication.</text>
</comment>
<evidence type="ECO:0000313" key="9">
    <source>
        <dbReference type="Proteomes" id="UP000677687"/>
    </source>
</evidence>
<dbReference type="AlphaFoldDB" id="A0A8T4KTM4"/>
<organism evidence="8 9">
    <name type="scientific">Candidatus Iainarchaeum sp</name>
    <dbReference type="NCBI Taxonomy" id="3101447"/>
    <lineage>
        <taxon>Archaea</taxon>
        <taxon>Candidatus Iainarchaeota</taxon>
        <taxon>Candidatus Iainarchaeia</taxon>
        <taxon>Candidatus Iainarchaeales</taxon>
        <taxon>Candidatus Iainarchaeaceae</taxon>
        <taxon>Candidatus Iainarchaeum</taxon>
    </lineage>
</organism>
<dbReference type="SUPFAM" id="SSF55979">
    <property type="entry name" value="DNA clamp"/>
    <property type="match status" value="2"/>
</dbReference>
<comment type="caution">
    <text evidence="8">The sequence shown here is derived from an EMBL/GenBank/DDBJ whole genome shotgun (WGS) entry which is preliminary data.</text>
</comment>
<dbReference type="GO" id="GO:0006272">
    <property type="term" value="P:leading strand elongation"/>
    <property type="evidence" value="ECO:0007669"/>
    <property type="project" value="TreeGrafter"/>
</dbReference>
<evidence type="ECO:0000256" key="5">
    <source>
        <dbReference type="RuleBase" id="RU003673"/>
    </source>
</evidence>
<reference evidence="8" key="1">
    <citation type="submission" date="2021-03" db="EMBL/GenBank/DDBJ databases">
        <authorList>
            <person name="Jaffe A."/>
        </authorList>
    </citation>
    <scope>NUCLEOTIDE SEQUENCE</scope>
    <source>
        <strain evidence="8">RIFCSPHIGHO2_01_FULL_AR10_44_11</strain>
    </source>
</reference>
<dbReference type="Pfam" id="PF00705">
    <property type="entry name" value="PCNA_N"/>
    <property type="match status" value="1"/>
</dbReference>
<evidence type="ECO:0000259" key="7">
    <source>
        <dbReference type="Pfam" id="PF02747"/>
    </source>
</evidence>
<keyword evidence="2 3" id="KW-0238">DNA-binding</keyword>
<dbReference type="HAMAP" id="MF_00317">
    <property type="entry name" value="DNApol_clamp_arch"/>
    <property type="match status" value="1"/>
</dbReference>
<evidence type="ECO:0000256" key="4">
    <source>
        <dbReference type="RuleBase" id="RU003671"/>
    </source>
</evidence>
<dbReference type="InterPro" id="IPR022649">
    <property type="entry name" value="Pr_cel_nuc_antig_C"/>
</dbReference>
<evidence type="ECO:0000259" key="6">
    <source>
        <dbReference type="Pfam" id="PF00705"/>
    </source>
</evidence>
<dbReference type="InterPro" id="IPR022648">
    <property type="entry name" value="Pr_cel_nuc_antig_N"/>
</dbReference>
<dbReference type="NCBIfam" id="TIGR00590">
    <property type="entry name" value="pcna"/>
    <property type="match status" value="1"/>
</dbReference>
<dbReference type="InterPro" id="IPR046938">
    <property type="entry name" value="DNA_clamp_sf"/>
</dbReference>
<dbReference type="GO" id="GO:0030337">
    <property type="term" value="F:DNA polymerase processivity factor activity"/>
    <property type="evidence" value="ECO:0007669"/>
    <property type="project" value="UniProtKB-UniRule"/>
</dbReference>
<dbReference type="CDD" id="cd00577">
    <property type="entry name" value="PCNA"/>
    <property type="match status" value="1"/>
</dbReference>
<comment type="similarity">
    <text evidence="1 3 4">Belongs to the PCNA family.</text>
</comment>
<dbReference type="PRINTS" id="PR00339">
    <property type="entry name" value="PCNACYCLIN"/>
</dbReference>
<dbReference type="EMBL" id="JAGVWD010000063">
    <property type="protein sequence ID" value="MBS3057741.1"/>
    <property type="molecule type" value="Genomic_DNA"/>
</dbReference>
<evidence type="ECO:0000256" key="2">
    <source>
        <dbReference type="ARBA" id="ARBA00023125"/>
    </source>
</evidence>
<keyword evidence="3 4" id="KW-0235">DNA replication</keyword>
<gene>
    <name evidence="3 8" type="primary">pcn</name>
    <name evidence="8" type="ORF">J4415_03895</name>
</gene>
<evidence type="ECO:0000256" key="1">
    <source>
        <dbReference type="ARBA" id="ARBA00010462"/>
    </source>
</evidence>